<sequence>MSSLFQESTVIIQDPDVQHTRGHLAGAKNCSQSSTKRDPFTFELIISRKCSICRKARYNSRTCPNIEIDSLDENSHTGRCGICCKTGHNSRTCPNIESSDEYS</sequence>
<protein>
    <submittedName>
        <fullName evidence="1">40160_t:CDS:1</fullName>
    </submittedName>
</protein>
<organism evidence="1 2">
    <name type="scientific">Gigaspora margarita</name>
    <dbReference type="NCBI Taxonomy" id="4874"/>
    <lineage>
        <taxon>Eukaryota</taxon>
        <taxon>Fungi</taxon>
        <taxon>Fungi incertae sedis</taxon>
        <taxon>Mucoromycota</taxon>
        <taxon>Glomeromycotina</taxon>
        <taxon>Glomeromycetes</taxon>
        <taxon>Diversisporales</taxon>
        <taxon>Gigasporaceae</taxon>
        <taxon>Gigaspora</taxon>
    </lineage>
</organism>
<dbReference type="EMBL" id="CAJVQB010028972">
    <property type="protein sequence ID" value="CAG8813355.1"/>
    <property type="molecule type" value="Genomic_DNA"/>
</dbReference>
<evidence type="ECO:0000313" key="1">
    <source>
        <dbReference type="EMBL" id="CAG8813355.1"/>
    </source>
</evidence>
<keyword evidence="2" id="KW-1185">Reference proteome</keyword>
<evidence type="ECO:0000313" key="2">
    <source>
        <dbReference type="Proteomes" id="UP000789901"/>
    </source>
</evidence>
<name>A0ABN7W2X2_GIGMA</name>
<accession>A0ABN7W2X2</accession>
<reference evidence="1 2" key="1">
    <citation type="submission" date="2021-06" db="EMBL/GenBank/DDBJ databases">
        <authorList>
            <person name="Kallberg Y."/>
            <person name="Tangrot J."/>
            <person name="Rosling A."/>
        </authorList>
    </citation>
    <scope>NUCLEOTIDE SEQUENCE [LARGE SCALE GENOMIC DNA]</scope>
    <source>
        <strain evidence="1 2">120-4 pot B 10/14</strain>
    </source>
</reference>
<dbReference type="Proteomes" id="UP000789901">
    <property type="component" value="Unassembled WGS sequence"/>
</dbReference>
<proteinExistence type="predicted"/>
<comment type="caution">
    <text evidence="1">The sequence shown here is derived from an EMBL/GenBank/DDBJ whole genome shotgun (WGS) entry which is preliminary data.</text>
</comment>
<gene>
    <name evidence="1" type="ORF">GMARGA_LOCUS25767</name>
</gene>